<dbReference type="InterPro" id="IPR005829">
    <property type="entry name" value="Sugar_transporter_CS"/>
</dbReference>
<dbReference type="GO" id="GO:0046943">
    <property type="term" value="F:carboxylic acid transmembrane transporter activity"/>
    <property type="evidence" value="ECO:0007669"/>
    <property type="project" value="TreeGrafter"/>
</dbReference>
<sequence>MTDALARSAPNTSSRNSLKALLPFWQVTFASFLGWFLDAFDQTSLMFTLPDIAHDFSCTIGTLGMVLTAQSLGRAIGNTSWGWLADRYGRRLAFMLGVVWFGVFSAMTGLSHSLLMLGIVQFLFGIGFGGEWTASAALLMESVPAWTRPMASALMMSGYEVGYFAAAGAQALILPHYGWRVLFFIGLAPALLAIFIRLGVKESPVWLRNRADRAAGQAKTPTQPLPKVKFRLNGAAIQAIAFMAFLEFQKAAIYTFYPTILRGSHHLTPQDIFIPITLYCIGSFAGKILCGWLAERWGDLKVMLGAIAIVVLTIWPFLSAPSWSMLLTAAFVMGAAASGIFALVPHYLAKCFPSETRSFGMGLGYALGSIGQGIAGWLIPGIGRTPITLPLTAEAFVVGSSAVTAGIALLQPKHLPGETMEGDEEAAS</sequence>
<keyword evidence="2" id="KW-0812">Transmembrane</keyword>
<evidence type="ECO:0000256" key="3">
    <source>
        <dbReference type="ARBA" id="ARBA00022989"/>
    </source>
</evidence>
<reference evidence="5 6" key="1">
    <citation type="submission" date="2016-03" db="EMBL/GenBank/DDBJ databases">
        <title>Draft genome sequence of Gluconobacter cerinus strain CECT 9110.</title>
        <authorList>
            <person name="Sainz F."/>
            <person name="Mas A."/>
            <person name="Torija M.J."/>
        </authorList>
    </citation>
    <scope>NUCLEOTIDE SEQUENCE [LARGE SCALE GENOMIC DNA]</scope>
    <source>
        <strain evidence="5 6">CECT 9110</strain>
    </source>
</reference>
<dbReference type="SUPFAM" id="SSF103473">
    <property type="entry name" value="MFS general substrate transporter"/>
    <property type="match status" value="1"/>
</dbReference>
<dbReference type="PATRIC" id="fig|38307.3.peg.917"/>
<evidence type="ECO:0000313" key="5">
    <source>
        <dbReference type="EMBL" id="OAJ68188.1"/>
    </source>
</evidence>
<evidence type="ECO:0000256" key="2">
    <source>
        <dbReference type="ARBA" id="ARBA00022692"/>
    </source>
</evidence>
<dbReference type="Pfam" id="PF07690">
    <property type="entry name" value="MFS_1"/>
    <property type="match status" value="2"/>
</dbReference>
<dbReference type="AlphaFoldDB" id="A0A1B6VMA3"/>
<keyword evidence="5" id="KW-0762">Sugar transport</keyword>
<dbReference type="RefSeq" id="WP_046899984.1">
    <property type="nucleotide sequence ID" value="NZ_JAERLC010000001.1"/>
</dbReference>
<dbReference type="EMBL" id="LUTU01000005">
    <property type="protein sequence ID" value="OAJ68188.1"/>
    <property type="molecule type" value="Genomic_DNA"/>
</dbReference>
<evidence type="ECO:0000256" key="4">
    <source>
        <dbReference type="ARBA" id="ARBA00023136"/>
    </source>
</evidence>
<dbReference type="PROSITE" id="PS00217">
    <property type="entry name" value="SUGAR_TRANSPORT_2"/>
    <property type="match status" value="1"/>
</dbReference>
<dbReference type="OrthoDB" id="5368493at2"/>
<dbReference type="InterPro" id="IPR011701">
    <property type="entry name" value="MFS"/>
</dbReference>
<accession>A0A1B6VMA3</accession>
<comment type="caution">
    <text evidence="5">The sequence shown here is derived from an EMBL/GenBank/DDBJ whole genome shotgun (WGS) entry which is preliminary data.</text>
</comment>
<dbReference type="PROSITE" id="PS50850">
    <property type="entry name" value="MFS"/>
    <property type="match status" value="1"/>
</dbReference>
<proteinExistence type="predicted"/>
<name>A0A1B6VMA3_9PROT</name>
<dbReference type="PANTHER" id="PTHR23508:SF10">
    <property type="entry name" value="CARBOXYLIC ACID TRANSPORTER PROTEIN HOMOLOG"/>
    <property type="match status" value="1"/>
</dbReference>
<dbReference type="InterPro" id="IPR020846">
    <property type="entry name" value="MFS_dom"/>
</dbReference>
<organism evidence="5 6">
    <name type="scientific">Gluconobacter cerinus</name>
    <dbReference type="NCBI Taxonomy" id="38307"/>
    <lineage>
        <taxon>Bacteria</taxon>
        <taxon>Pseudomonadati</taxon>
        <taxon>Pseudomonadota</taxon>
        <taxon>Alphaproteobacteria</taxon>
        <taxon>Acetobacterales</taxon>
        <taxon>Acetobacteraceae</taxon>
        <taxon>Gluconobacter</taxon>
    </lineage>
</organism>
<evidence type="ECO:0000256" key="1">
    <source>
        <dbReference type="ARBA" id="ARBA00004141"/>
    </source>
</evidence>
<dbReference type="GeneID" id="89649496"/>
<comment type="subcellular location">
    <subcellularLocation>
        <location evidence="1">Membrane</location>
        <topology evidence="1">Multi-pass membrane protein</topology>
    </subcellularLocation>
</comment>
<keyword evidence="3" id="KW-1133">Transmembrane helix</keyword>
<dbReference type="GO" id="GO:0005886">
    <property type="term" value="C:plasma membrane"/>
    <property type="evidence" value="ECO:0007669"/>
    <property type="project" value="TreeGrafter"/>
</dbReference>
<evidence type="ECO:0000313" key="6">
    <source>
        <dbReference type="Proteomes" id="UP000077786"/>
    </source>
</evidence>
<dbReference type="PANTHER" id="PTHR23508">
    <property type="entry name" value="CARBOXYLIC ACID TRANSPORTER PROTEIN HOMOLOG"/>
    <property type="match status" value="1"/>
</dbReference>
<dbReference type="Gene3D" id="1.20.1250.20">
    <property type="entry name" value="MFS general substrate transporter like domains"/>
    <property type="match status" value="2"/>
</dbReference>
<keyword evidence="4" id="KW-0472">Membrane</keyword>
<keyword evidence="5" id="KW-0813">Transport</keyword>
<protein>
    <submittedName>
        <fullName evidence="5">Sugar transporter</fullName>
    </submittedName>
</protein>
<dbReference type="Proteomes" id="UP000077786">
    <property type="component" value="Unassembled WGS sequence"/>
</dbReference>
<dbReference type="InterPro" id="IPR036259">
    <property type="entry name" value="MFS_trans_sf"/>
</dbReference>
<gene>
    <name evidence="5" type="ORF">A0123_00891</name>
</gene>